<dbReference type="GO" id="GO:0005739">
    <property type="term" value="C:mitochondrion"/>
    <property type="evidence" value="ECO:0007669"/>
    <property type="project" value="UniProtKB-SubCell"/>
</dbReference>
<organism evidence="7 8">
    <name type="scientific">Lasiosphaeria hispida</name>
    <dbReference type="NCBI Taxonomy" id="260671"/>
    <lineage>
        <taxon>Eukaryota</taxon>
        <taxon>Fungi</taxon>
        <taxon>Dikarya</taxon>
        <taxon>Ascomycota</taxon>
        <taxon>Pezizomycotina</taxon>
        <taxon>Sordariomycetes</taxon>
        <taxon>Sordariomycetidae</taxon>
        <taxon>Sordariales</taxon>
        <taxon>Lasiosphaeriaceae</taxon>
        <taxon>Lasiosphaeria</taxon>
    </lineage>
</organism>
<evidence type="ECO:0000256" key="2">
    <source>
        <dbReference type="ARBA" id="ARBA00004240"/>
    </source>
</evidence>
<evidence type="ECO:0000256" key="6">
    <source>
        <dbReference type="ARBA" id="ARBA00023136"/>
    </source>
</evidence>
<dbReference type="EMBL" id="JAUIQD010000002">
    <property type="protein sequence ID" value="KAK3360030.1"/>
    <property type="molecule type" value="Genomic_DNA"/>
</dbReference>
<evidence type="ECO:0000256" key="4">
    <source>
        <dbReference type="ARBA" id="ARBA00022824"/>
    </source>
</evidence>
<comment type="caution">
    <text evidence="7">The sequence shown here is derived from an EMBL/GenBank/DDBJ whole genome shotgun (WGS) entry which is preliminary data.</text>
</comment>
<evidence type="ECO:0000256" key="1">
    <source>
        <dbReference type="ARBA" id="ARBA00004173"/>
    </source>
</evidence>
<protein>
    <recommendedName>
        <fullName evidence="9">DUF676 domain-containing protein</fullName>
    </recommendedName>
</protein>
<keyword evidence="8" id="KW-1185">Reference proteome</keyword>
<comment type="subcellular location">
    <subcellularLocation>
        <location evidence="2">Endoplasmic reticulum</location>
    </subcellularLocation>
    <subcellularLocation>
        <location evidence="3">Membrane</location>
    </subcellularLocation>
    <subcellularLocation>
        <location evidence="1">Mitochondrion</location>
    </subcellularLocation>
</comment>
<keyword evidence="5" id="KW-0496">Mitochondrion</keyword>
<sequence length="151" mass="17354">MQIFAMDRSGSTPREKGKEAIVINLNGITTLVYPQDALYDIVFIHGFTGHPQRTWTDQHGEIGDHRDNASQCSKATSPERPIKFQKPNFMIERTPRSNRNPVFQPRHLLTRDFPDARIMTYGYDTRIKHRLSAQPINQSTISDISWAFLSP</sequence>
<dbReference type="GO" id="GO:0005783">
    <property type="term" value="C:endoplasmic reticulum"/>
    <property type="evidence" value="ECO:0007669"/>
    <property type="project" value="UniProtKB-SubCell"/>
</dbReference>
<keyword evidence="6" id="KW-0472">Membrane</keyword>
<name>A0AAJ0HRD0_9PEZI</name>
<evidence type="ECO:0000313" key="8">
    <source>
        <dbReference type="Proteomes" id="UP001275084"/>
    </source>
</evidence>
<dbReference type="PANTHER" id="PTHR48182:SF2">
    <property type="entry name" value="PROTEIN SERAC1"/>
    <property type="match status" value="1"/>
</dbReference>
<accession>A0AAJ0HRD0</accession>
<proteinExistence type="predicted"/>
<evidence type="ECO:0000256" key="5">
    <source>
        <dbReference type="ARBA" id="ARBA00023128"/>
    </source>
</evidence>
<reference evidence="7" key="2">
    <citation type="submission" date="2023-06" db="EMBL/GenBank/DDBJ databases">
        <authorList>
            <consortium name="Lawrence Berkeley National Laboratory"/>
            <person name="Haridas S."/>
            <person name="Hensen N."/>
            <person name="Bonometti L."/>
            <person name="Westerberg I."/>
            <person name="Brannstrom I.O."/>
            <person name="Guillou S."/>
            <person name="Cros-Aarteil S."/>
            <person name="Calhoun S."/>
            <person name="Kuo A."/>
            <person name="Mondo S."/>
            <person name="Pangilinan J."/>
            <person name="Riley R."/>
            <person name="Labutti K."/>
            <person name="Andreopoulos B."/>
            <person name="Lipzen A."/>
            <person name="Chen C."/>
            <person name="Yanf M."/>
            <person name="Daum C."/>
            <person name="Ng V."/>
            <person name="Clum A."/>
            <person name="Steindorff A."/>
            <person name="Ohm R."/>
            <person name="Martin F."/>
            <person name="Silar P."/>
            <person name="Natvig D."/>
            <person name="Lalanne C."/>
            <person name="Gautier V."/>
            <person name="Ament-Velasquez S.L."/>
            <person name="Kruys A."/>
            <person name="Hutchinson M.I."/>
            <person name="Powell A.J."/>
            <person name="Barry K."/>
            <person name="Miller A.N."/>
            <person name="Grigoriev I.V."/>
            <person name="Debuchy R."/>
            <person name="Gladieux P."/>
            <person name="Thoren M.H."/>
            <person name="Johannesson H."/>
        </authorList>
    </citation>
    <scope>NUCLEOTIDE SEQUENCE</scope>
    <source>
        <strain evidence="7">CBS 955.72</strain>
    </source>
</reference>
<dbReference type="InterPro" id="IPR052374">
    <property type="entry name" value="SERAC1"/>
</dbReference>
<dbReference type="Proteomes" id="UP001275084">
    <property type="component" value="Unassembled WGS sequence"/>
</dbReference>
<dbReference type="GO" id="GO:0016020">
    <property type="term" value="C:membrane"/>
    <property type="evidence" value="ECO:0007669"/>
    <property type="project" value="UniProtKB-SubCell"/>
</dbReference>
<gene>
    <name evidence="7" type="ORF">B0T25DRAFT_117957</name>
</gene>
<dbReference type="PANTHER" id="PTHR48182">
    <property type="entry name" value="PROTEIN SERAC1"/>
    <property type="match status" value="1"/>
</dbReference>
<evidence type="ECO:0000256" key="3">
    <source>
        <dbReference type="ARBA" id="ARBA00004370"/>
    </source>
</evidence>
<reference evidence="7" key="1">
    <citation type="journal article" date="2023" name="Mol. Phylogenet. Evol.">
        <title>Genome-scale phylogeny and comparative genomics of the fungal order Sordariales.</title>
        <authorList>
            <person name="Hensen N."/>
            <person name="Bonometti L."/>
            <person name="Westerberg I."/>
            <person name="Brannstrom I.O."/>
            <person name="Guillou S."/>
            <person name="Cros-Aarteil S."/>
            <person name="Calhoun S."/>
            <person name="Haridas S."/>
            <person name="Kuo A."/>
            <person name="Mondo S."/>
            <person name="Pangilinan J."/>
            <person name="Riley R."/>
            <person name="LaButti K."/>
            <person name="Andreopoulos B."/>
            <person name="Lipzen A."/>
            <person name="Chen C."/>
            <person name="Yan M."/>
            <person name="Daum C."/>
            <person name="Ng V."/>
            <person name="Clum A."/>
            <person name="Steindorff A."/>
            <person name="Ohm R.A."/>
            <person name="Martin F."/>
            <person name="Silar P."/>
            <person name="Natvig D.O."/>
            <person name="Lalanne C."/>
            <person name="Gautier V."/>
            <person name="Ament-Velasquez S.L."/>
            <person name="Kruys A."/>
            <person name="Hutchinson M.I."/>
            <person name="Powell A.J."/>
            <person name="Barry K."/>
            <person name="Miller A.N."/>
            <person name="Grigoriev I.V."/>
            <person name="Debuchy R."/>
            <person name="Gladieux P."/>
            <person name="Hiltunen Thoren M."/>
            <person name="Johannesson H."/>
        </authorList>
    </citation>
    <scope>NUCLEOTIDE SEQUENCE</scope>
    <source>
        <strain evidence="7">CBS 955.72</strain>
    </source>
</reference>
<dbReference type="AlphaFoldDB" id="A0AAJ0HRD0"/>
<evidence type="ECO:0000313" key="7">
    <source>
        <dbReference type="EMBL" id="KAK3360030.1"/>
    </source>
</evidence>
<evidence type="ECO:0008006" key="9">
    <source>
        <dbReference type="Google" id="ProtNLM"/>
    </source>
</evidence>
<keyword evidence="4" id="KW-0256">Endoplasmic reticulum</keyword>